<comment type="caution">
    <text evidence="1">The sequence shown here is derived from an EMBL/GenBank/DDBJ whole genome shotgun (WGS) entry which is preliminary data.</text>
</comment>
<reference evidence="1" key="1">
    <citation type="submission" date="2018-05" db="EMBL/GenBank/DDBJ databases">
        <title>Draft genome of Mucuna pruriens seed.</title>
        <authorList>
            <person name="Nnadi N.E."/>
            <person name="Vos R."/>
            <person name="Hasami M.H."/>
            <person name="Devisetty U.K."/>
            <person name="Aguiy J.C."/>
        </authorList>
    </citation>
    <scope>NUCLEOTIDE SEQUENCE [LARGE SCALE GENOMIC DNA]</scope>
    <source>
        <strain evidence="1">JCA_2017</strain>
    </source>
</reference>
<dbReference type="AlphaFoldDB" id="A0A371HPG2"/>
<accession>A0A371HPG2</accession>
<evidence type="ECO:0000313" key="2">
    <source>
        <dbReference type="Proteomes" id="UP000257109"/>
    </source>
</evidence>
<evidence type="ECO:0000313" key="1">
    <source>
        <dbReference type="EMBL" id="RDY04695.1"/>
    </source>
</evidence>
<dbReference type="OrthoDB" id="1431478at2759"/>
<sequence length="67" mass="7847">MADALATLASMFEIDRESNVVILRIRHQLVLAYCQVVEEIDKKPWYYDIKQYLKNKDYPAGAIENNK</sequence>
<dbReference type="EMBL" id="QJKJ01002033">
    <property type="protein sequence ID" value="RDY04695.1"/>
    <property type="molecule type" value="Genomic_DNA"/>
</dbReference>
<feature type="non-terminal residue" evidence="1">
    <location>
        <position position="1"/>
    </location>
</feature>
<keyword evidence="2" id="KW-1185">Reference proteome</keyword>
<protein>
    <submittedName>
        <fullName evidence="1">Uncharacterized protein</fullName>
    </submittedName>
</protein>
<dbReference type="PANTHER" id="PTHR48475:SF1">
    <property type="entry name" value="RNASE H TYPE-1 DOMAIN-CONTAINING PROTEIN"/>
    <property type="match status" value="1"/>
</dbReference>
<dbReference type="PANTHER" id="PTHR48475">
    <property type="entry name" value="RIBONUCLEASE H"/>
    <property type="match status" value="1"/>
</dbReference>
<proteinExistence type="predicted"/>
<name>A0A371HPG2_MUCPR</name>
<gene>
    <name evidence="1" type="ORF">CR513_11564</name>
</gene>
<organism evidence="1 2">
    <name type="scientific">Mucuna pruriens</name>
    <name type="common">Velvet bean</name>
    <name type="synonym">Dolichos pruriens</name>
    <dbReference type="NCBI Taxonomy" id="157652"/>
    <lineage>
        <taxon>Eukaryota</taxon>
        <taxon>Viridiplantae</taxon>
        <taxon>Streptophyta</taxon>
        <taxon>Embryophyta</taxon>
        <taxon>Tracheophyta</taxon>
        <taxon>Spermatophyta</taxon>
        <taxon>Magnoliopsida</taxon>
        <taxon>eudicotyledons</taxon>
        <taxon>Gunneridae</taxon>
        <taxon>Pentapetalae</taxon>
        <taxon>rosids</taxon>
        <taxon>fabids</taxon>
        <taxon>Fabales</taxon>
        <taxon>Fabaceae</taxon>
        <taxon>Papilionoideae</taxon>
        <taxon>50 kb inversion clade</taxon>
        <taxon>NPAAA clade</taxon>
        <taxon>indigoferoid/millettioid clade</taxon>
        <taxon>Phaseoleae</taxon>
        <taxon>Mucuna</taxon>
    </lineage>
</organism>
<dbReference type="Proteomes" id="UP000257109">
    <property type="component" value="Unassembled WGS sequence"/>
</dbReference>